<evidence type="ECO:0000256" key="1">
    <source>
        <dbReference type="SAM" id="MobiDB-lite"/>
    </source>
</evidence>
<gene>
    <name evidence="4" type="ORF">QTG54_008755</name>
    <name evidence="3" type="ORF">SMAR0320_LOCUS13145</name>
</gene>
<dbReference type="EMBL" id="HBGZ01018261">
    <property type="protein sequence ID" value="CAD9609186.1"/>
    <property type="molecule type" value="Transcribed_RNA"/>
</dbReference>
<organism evidence="3">
    <name type="scientific">Skeletonema marinoi</name>
    <dbReference type="NCBI Taxonomy" id="267567"/>
    <lineage>
        <taxon>Eukaryota</taxon>
        <taxon>Sar</taxon>
        <taxon>Stramenopiles</taxon>
        <taxon>Ochrophyta</taxon>
        <taxon>Bacillariophyta</taxon>
        <taxon>Coscinodiscophyceae</taxon>
        <taxon>Thalassiosirophycidae</taxon>
        <taxon>Thalassiosirales</taxon>
        <taxon>Skeletonemataceae</taxon>
        <taxon>Skeletonema</taxon>
        <taxon>Skeletonema marinoi-dohrnii complex</taxon>
    </lineage>
</organism>
<name>A0A7S2LM09_9STRA</name>
<feature type="domain" description="DNA/RNA-binding" evidence="2">
    <location>
        <begin position="211"/>
        <end position="527"/>
    </location>
</feature>
<feature type="region of interest" description="Disordered" evidence="1">
    <location>
        <begin position="705"/>
        <end position="769"/>
    </location>
</feature>
<reference evidence="4" key="2">
    <citation type="submission" date="2023-06" db="EMBL/GenBank/DDBJ databases">
        <title>Survivors Of The Sea: Transcriptome response of Skeletonema marinoi to long-term dormancy.</title>
        <authorList>
            <person name="Pinder M.I.M."/>
            <person name="Kourtchenko O."/>
            <person name="Robertson E.K."/>
            <person name="Larsson T."/>
            <person name="Maumus F."/>
            <person name="Osuna-Cruz C.M."/>
            <person name="Vancaester E."/>
            <person name="Stenow R."/>
            <person name="Vandepoele K."/>
            <person name="Ploug H."/>
            <person name="Bruchert V."/>
            <person name="Godhe A."/>
            <person name="Topel M."/>
        </authorList>
    </citation>
    <scope>NUCLEOTIDE SEQUENCE</scope>
    <source>
        <strain evidence="4">R05AC</strain>
    </source>
</reference>
<dbReference type="Gene3D" id="1.25.40.10">
    <property type="entry name" value="Tetratricopeptide repeat domain"/>
    <property type="match status" value="1"/>
</dbReference>
<feature type="compositionally biased region" description="Polar residues" evidence="1">
    <location>
        <begin position="750"/>
        <end position="764"/>
    </location>
</feature>
<keyword evidence="5" id="KW-1185">Reference proteome</keyword>
<feature type="compositionally biased region" description="Acidic residues" evidence="1">
    <location>
        <begin position="642"/>
        <end position="652"/>
    </location>
</feature>
<protein>
    <submittedName>
        <fullName evidence="4">Est1 DNA/RNA binding domain-containing protein</fullName>
    </submittedName>
</protein>
<feature type="compositionally biased region" description="Polar residues" evidence="1">
    <location>
        <begin position="7"/>
        <end position="26"/>
    </location>
</feature>
<dbReference type="GO" id="GO:0000184">
    <property type="term" value="P:nuclear-transcribed mRNA catabolic process, nonsense-mediated decay"/>
    <property type="evidence" value="ECO:0007669"/>
    <property type="project" value="TreeGrafter"/>
</dbReference>
<evidence type="ECO:0000313" key="3">
    <source>
        <dbReference type="EMBL" id="CAD9609186.1"/>
    </source>
</evidence>
<dbReference type="GO" id="GO:0042162">
    <property type="term" value="F:telomeric DNA binding"/>
    <property type="evidence" value="ECO:0007669"/>
    <property type="project" value="TreeGrafter"/>
</dbReference>
<evidence type="ECO:0000313" key="5">
    <source>
        <dbReference type="Proteomes" id="UP001224775"/>
    </source>
</evidence>
<reference evidence="3" key="1">
    <citation type="submission" date="2021-01" db="EMBL/GenBank/DDBJ databases">
        <authorList>
            <person name="Corre E."/>
            <person name="Pelletier E."/>
            <person name="Niang G."/>
            <person name="Scheremetjew M."/>
            <person name="Finn R."/>
            <person name="Kale V."/>
            <person name="Holt S."/>
            <person name="Cochrane G."/>
            <person name="Meng A."/>
            <person name="Brown T."/>
            <person name="Cohen L."/>
        </authorList>
    </citation>
    <scope>NUCLEOTIDE SEQUENCE</scope>
    <source>
        <strain evidence="3">SM1012Den-03</strain>
    </source>
</reference>
<dbReference type="GO" id="GO:0005697">
    <property type="term" value="C:telomerase holoenzyme complex"/>
    <property type="evidence" value="ECO:0007669"/>
    <property type="project" value="TreeGrafter"/>
</dbReference>
<sequence length="928" mass="102808">MGRHTHSQGSKRSAHSSLTQDTDNTESILAKFSQTEKLEAQLSSIDDDKKAKRKLPAGSDQKAQGLRAKLCQVLIEVIVADPVMSHSKDASRRLWHSCFYSRVSELRMELSKEKSRAKKRQVSGGDVAGSEKIVSLVNERLKGSIKEALKLYEWLIDKMLKLLLPMSQSQSTNVSENSENDDYEHAVVAILYWSHLYMGDLLRYDESYKQAEETYLKSSKLYPGNGNPFNQLAVVAQSQDSLSAVALYYYARSMMATQAPSAMSDSNLKRLFTSNAKWLDEHAREDDSFSRSIFEVNEKEGNKADKKAQRDWQQKQKTAMNRMALAKFVDLQWSFVKGVSLDGASSFQDVIQDMDSMMEIFTNLINNASFGESLLCKIVAILSFATLGASNGGKLCKASMFDKKRRKDPNWKEDDIIASNALAFSFVLRFCTVLMNDVGTYLANKEGGKFGSIRSLSPMLLGVSFVNAMYKGSEWFHGLPFFPGKEFSSTASANQNCHIIREFCKQSHDEFWGSVAKVANQLDSLSKPSSEDEATADLIEVKDFAEFCGYVPFDSFLKHADNHTSGKSKYAPTEEVISVLTQKKSTANKKMESEVQTMIQLFLLFADKNTALSTVYGYDQSEFYLARNPETNERELYQSSDSVDDQYEDEVAAAETNFSPEPSSLADEMETTTQDNDAVMKEVVPLKMTYSETGLALLTPAALLESSKSNMPPPPGIEQAQENDPAPPTLAPPEPEIAQTALPPPAFNVPEQNQPAPSQPTKATLSPPPGLMPPPGFSQQPPMTNVDRMQNNGFVGNMNNFGMIPQPAPVQTLNPFAQVAPTLINEFGASLNQLSHVNANQSLNTNHYHQTLGMGPNMNSLFNSHQSLDQLASSDAFGLVLPQQAEEPDDQSDSIMKFLFEGNDTSSGKLNSQSVNDLSFHTMNPFAK</sequence>
<evidence type="ECO:0000259" key="2">
    <source>
        <dbReference type="Pfam" id="PF10373"/>
    </source>
</evidence>
<dbReference type="GO" id="GO:0070034">
    <property type="term" value="F:telomerase RNA binding"/>
    <property type="evidence" value="ECO:0007669"/>
    <property type="project" value="TreeGrafter"/>
</dbReference>
<dbReference type="InterPro" id="IPR018834">
    <property type="entry name" value="DNA/RNA-bd_Est1-type"/>
</dbReference>
<dbReference type="EMBL" id="JATAAI010000015">
    <property type="protein sequence ID" value="KAK1740660.1"/>
    <property type="molecule type" value="Genomic_DNA"/>
</dbReference>
<dbReference type="PANTHER" id="PTHR15696:SF0">
    <property type="entry name" value="TELOMERASE-BINDING PROTEIN EST1A"/>
    <property type="match status" value="1"/>
</dbReference>
<feature type="region of interest" description="Disordered" evidence="1">
    <location>
        <begin position="638"/>
        <end position="673"/>
    </location>
</feature>
<dbReference type="AlphaFoldDB" id="A0A7S2LM09"/>
<dbReference type="PANTHER" id="PTHR15696">
    <property type="entry name" value="SMG-7 SUPPRESSOR WITH MORPHOLOGICAL EFFECT ON GENITALIA PROTEIN 7"/>
    <property type="match status" value="1"/>
</dbReference>
<dbReference type="Pfam" id="PF10373">
    <property type="entry name" value="EST1_DNA_bind"/>
    <property type="match status" value="1"/>
</dbReference>
<feature type="region of interest" description="Disordered" evidence="1">
    <location>
        <begin position="1"/>
        <end position="26"/>
    </location>
</feature>
<dbReference type="SUPFAM" id="SSF48452">
    <property type="entry name" value="TPR-like"/>
    <property type="match status" value="1"/>
</dbReference>
<feature type="compositionally biased region" description="Pro residues" evidence="1">
    <location>
        <begin position="725"/>
        <end position="735"/>
    </location>
</feature>
<proteinExistence type="predicted"/>
<evidence type="ECO:0000313" key="4">
    <source>
        <dbReference type="EMBL" id="KAK1740660.1"/>
    </source>
</evidence>
<accession>A0A7S2LM09</accession>
<dbReference type="InterPro" id="IPR045153">
    <property type="entry name" value="Est1/Ebs1-like"/>
</dbReference>
<dbReference type="Proteomes" id="UP001224775">
    <property type="component" value="Unassembled WGS sequence"/>
</dbReference>
<dbReference type="InterPro" id="IPR011990">
    <property type="entry name" value="TPR-like_helical_dom_sf"/>
</dbReference>